<comment type="subunit">
    <text evidence="10">Probably interacts with PlsX.</text>
</comment>
<keyword evidence="7 10" id="KW-0472">Membrane</keyword>
<keyword evidence="8 10" id="KW-0594">Phospholipid biosynthesis</keyword>
<evidence type="ECO:0000256" key="8">
    <source>
        <dbReference type="ARBA" id="ARBA00023209"/>
    </source>
</evidence>
<evidence type="ECO:0000256" key="3">
    <source>
        <dbReference type="ARBA" id="ARBA00022679"/>
    </source>
</evidence>
<evidence type="ECO:0000256" key="2">
    <source>
        <dbReference type="ARBA" id="ARBA00022516"/>
    </source>
</evidence>
<protein>
    <recommendedName>
        <fullName evidence="10">Glycerol-3-phosphate acyltransferase</fullName>
    </recommendedName>
    <alternativeName>
        <fullName evidence="10">Acyl-PO4 G3P acyltransferase</fullName>
    </alternativeName>
    <alternativeName>
        <fullName evidence="10">Acyl-phosphate--glycerol-3-phosphate acyltransferase</fullName>
    </alternativeName>
    <alternativeName>
        <fullName evidence="10">G3P acyltransferase</fullName>
        <shortName evidence="10">GPAT</shortName>
        <ecNumber evidence="10">2.3.1.275</ecNumber>
    </alternativeName>
    <alternativeName>
        <fullName evidence="10">Lysophosphatidic acid synthase</fullName>
        <shortName evidence="10">LPA synthase</shortName>
    </alternativeName>
</protein>
<keyword evidence="4 10" id="KW-0812">Transmembrane</keyword>
<dbReference type="Proteomes" id="UP001165427">
    <property type="component" value="Unassembled WGS sequence"/>
</dbReference>
<dbReference type="RefSeq" id="WP_246909725.1">
    <property type="nucleotide sequence ID" value="NZ_JALJRB010000015.1"/>
</dbReference>
<evidence type="ECO:0000256" key="9">
    <source>
        <dbReference type="ARBA" id="ARBA00023264"/>
    </source>
</evidence>
<evidence type="ECO:0000256" key="5">
    <source>
        <dbReference type="ARBA" id="ARBA00022989"/>
    </source>
</evidence>
<dbReference type="EC" id="2.3.1.275" evidence="10"/>
<keyword evidence="11" id="KW-0012">Acyltransferase</keyword>
<dbReference type="HAMAP" id="MF_01043">
    <property type="entry name" value="PlsY"/>
    <property type="match status" value="1"/>
</dbReference>
<sequence>MPFNDLTSASLSATVFLLGLLLAYLAGSVNFAIVLFRLLGWEDPRSRYSGNPGVSNVYRQAGWPLAALVLLLDVGRAVAVGLLAAHHWPATLVPWAGWALVMGTRYPWCHRFRGGKGVANYIGFCGALMPWVTLAALGIYLLVFALWRRSFIGSFGLLAVLAAGGLIHWWGDGVGMGAVVLTVAMIVWFHHGNIRAWRQAAAPSVVDRDGSE</sequence>
<dbReference type="Pfam" id="PF02660">
    <property type="entry name" value="G3P_acyltransf"/>
    <property type="match status" value="1"/>
</dbReference>
<keyword evidence="3 10" id="KW-0808">Transferase</keyword>
<accession>A0AA41R4X2</accession>
<dbReference type="GO" id="GO:0005886">
    <property type="term" value="C:plasma membrane"/>
    <property type="evidence" value="ECO:0007669"/>
    <property type="project" value="UniProtKB-SubCell"/>
</dbReference>
<comment type="catalytic activity">
    <reaction evidence="10">
        <text>an acyl phosphate + sn-glycerol 3-phosphate = a 1-acyl-sn-glycero-3-phosphate + phosphate</text>
        <dbReference type="Rhea" id="RHEA:34075"/>
        <dbReference type="ChEBI" id="CHEBI:43474"/>
        <dbReference type="ChEBI" id="CHEBI:57597"/>
        <dbReference type="ChEBI" id="CHEBI:57970"/>
        <dbReference type="ChEBI" id="CHEBI:59918"/>
        <dbReference type="EC" id="2.3.1.275"/>
    </reaction>
</comment>
<feature type="transmembrane region" description="Helical" evidence="10">
    <location>
        <begin position="121"/>
        <end position="147"/>
    </location>
</feature>
<dbReference type="GO" id="GO:0008654">
    <property type="term" value="P:phospholipid biosynthetic process"/>
    <property type="evidence" value="ECO:0007669"/>
    <property type="project" value="UniProtKB-UniRule"/>
</dbReference>
<comment type="subcellular location">
    <subcellularLocation>
        <location evidence="10">Cell membrane</location>
        <topology evidence="10">Multi-pass membrane protein</topology>
    </subcellularLocation>
</comment>
<evidence type="ECO:0000256" key="6">
    <source>
        <dbReference type="ARBA" id="ARBA00023098"/>
    </source>
</evidence>
<comment type="caution">
    <text evidence="10">Lacks conserved residue(s) required for the propagation of feature annotation.</text>
</comment>
<keyword evidence="5 10" id="KW-1133">Transmembrane helix</keyword>
<dbReference type="InterPro" id="IPR003811">
    <property type="entry name" value="G3P_acylTferase_PlsY"/>
</dbReference>
<dbReference type="GO" id="GO:0043772">
    <property type="term" value="F:acyl-phosphate glycerol-3-phosphate acyltransferase activity"/>
    <property type="evidence" value="ECO:0007669"/>
    <property type="project" value="UniProtKB-UniRule"/>
</dbReference>
<dbReference type="PANTHER" id="PTHR30309:SF0">
    <property type="entry name" value="GLYCEROL-3-PHOSPHATE ACYLTRANSFERASE-RELATED"/>
    <property type="match status" value="1"/>
</dbReference>
<proteinExistence type="inferred from homology"/>
<comment type="similarity">
    <text evidence="10">Belongs to the PlsY family.</text>
</comment>
<comment type="caution">
    <text evidence="11">The sequence shown here is derived from an EMBL/GenBank/DDBJ whole genome shotgun (WGS) entry which is preliminary data.</text>
</comment>
<evidence type="ECO:0000313" key="12">
    <source>
        <dbReference type="Proteomes" id="UP001165427"/>
    </source>
</evidence>
<dbReference type="PANTHER" id="PTHR30309">
    <property type="entry name" value="INNER MEMBRANE PROTEIN YGIH"/>
    <property type="match status" value="1"/>
</dbReference>
<feature type="transmembrane region" description="Helical" evidence="10">
    <location>
        <begin position="15"/>
        <end position="40"/>
    </location>
</feature>
<dbReference type="AlphaFoldDB" id="A0AA41R4X2"/>
<evidence type="ECO:0000313" key="11">
    <source>
        <dbReference type="EMBL" id="MCJ8501588.1"/>
    </source>
</evidence>
<gene>
    <name evidence="10" type="primary">plsY</name>
    <name evidence="11" type="ORF">MRX98_13480</name>
</gene>
<dbReference type="SMART" id="SM01207">
    <property type="entry name" value="G3P_acyltransf"/>
    <property type="match status" value="1"/>
</dbReference>
<keyword evidence="12" id="KW-1185">Reference proteome</keyword>
<feature type="transmembrane region" description="Helical" evidence="10">
    <location>
        <begin position="167"/>
        <end position="189"/>
    </location>
</feature>
<name>A0AA41R4X2_9BACT</name>
<evidence type="ECO:0000256" key="4">
    <source>
        <dbReference type="ARBA" id="ARBA00022692"/>
    </source>
</evidence>
<keyword evidence="6 10" id="KW-0443">Lipid metabolism</keyword>
<dbReference type="EMBL" id="JALJRB010000015">
    <property type="protein sequence ID" value="MCJ8501588.1"/>
    <property type="molecule type" value="Genomic_DNA"/>
</dbReference>
<keyword evidence="1 10" id="KW-1003">Cell membrane</keyword>
<evidence type="ECO:0000256" key="7">
    <source>
        <dbReference type="ARBA" id="ARBA00023136"/>
    </source>
</evidence>
<comment type="pathway">
    <text evidence="10">Lipid metabolism; phospholipid metabolism.</text>
</comment>
<evidence type="ECO:0000256" key="1">
    <source>
        <dbReference type="ARBA" id="ARBA00022475"/>
    </source>
</evidence>
<organism evidence="11 12">
    <name type="scientific">Desulfatitalea alkaliphila</name>
    <dbReference type="NCBI Taxonomy" id="2929485"/>
    <lineage>
        <taxon>Bacteria</taxon>
        <taxon>Pseudomonadati</taxon>
        <taxon>Thermodesulfobacteriota</taxon>
        <taxon>Desulfobacteria</taxon>
        <taxon>Desulfobacterales</taxon>
        <taxon>Desulfosarcinaceae</taxon>
        <taxon>Desulfatitalea</taxon>
    </lineage>
</organism>
<keyword evidence="9 10" id="KW-1208">Phospholipid metabolism</keyword>
<comment type="function">
    <text evidence="10">Catalyzes the transfer of an acyl group from acyl-phosphate (acyl-PO(4)) to glycerol-3-phosphate (G3P) to form lysophosphatidic acid (LPA). This enzyme utilizes acyl-phosphate as fatty acyl donor, but not acyl-CoA or acyl-ACP.</text>
</comment>
<evidence type="ECO:0000256" key="10">
    <source>
        <dbReference type="HAMAP-Rule" id="MF_01043"/>
    </source>
</evidence>
<reference evidence="11" key="1">
    <citation type="submission" date="2022-04" db="EMBL/GenBank/DDBJ databases">
        <title>Desulfatitalea alkaliphila sp. nov., a novel anaerobic sulfate-reducing bacterium isolated from terrestrial mud volcano, Taman Peninsula, Russia.</title>
        <authorList>
            <person name="Khomyakova M.A."/>
            <person name="Merkel A.Y."/>
            <person name="Slobodkin A.I."/>
        </authorList>
    </citation>
    <scope>NUCLEOTIDE SEQUENCE</scope>
    <source>
        <strain evidence="11">M08but</strain>
    </source>
</reference>
<keyword evidence="2 10" id="KW-0444">Lipid biosynthesis</keyword>